<dbReference type="EMBL" id="CP036532">
    <property type="protein sequence ID" value="QBK32231.1"/>
    <property type="molecule type" value="Genomic_DNA"/>
</dbReference>
<accession>A0A4P6V449</accession>
<evidence type="ECO:0000313" key="3">
    <source>
        <dbReference type="Proteomes" id="UP000293719"/>
    </source>
</evidence>
<feature type="compositionally biased region" description="Low complexity" evidence="1">
    <location>
        <begin position="38"/>
        <end position="134"/>
    </location>
</feature>
<dbReference type="Proteomes" id="UP000293719">
    <property type="component" value="Chromosome"/>
</dbReference>
<evidence type="ECO:0000256" key="1">
    <source>
        <dbReference type="SAM" id="MobiDB-lite"/>
    </source>
</evidence>
<keyword evidence="3" id="KW-1185">Reference proteome</keyword>
<gene>
    <name evidence="2" type="ORF">E0E05_03205</name>
</gene>
<dbReference type="Pfam" id="PF14520">
    <property type="entry name" value="HHH_5"/>
    <property type="match status" value="1"/>
</dbReference>
<dbReference type="GO" id="GO:0005840">
    <property type="term" value="C:ribosome"/>
    <property type="evidence" value="ECO:0007669"/>
    <property type="project" value="UniProtKB-KW"/>
</dbReference>
<dbReference type="AlphaFoldDB" id="A0A4P6V449"/>
<dbReference type="Gene3D" id="1.10.150.20">
    <property type="entry name" value="5' to 3' exonuclease, C-terminal subdomain"/>
    <property type="match status" value="1"/>
</dbReference>
<feature type="region of interest" description="Disordered" evidence="1">
    <location>
        <begin position="1"/>
        <end position="155"/>
    </location>
</feature>
<keyword evidence="2" id="KW-0689">Ribosomal protein</keyword>
<proteinExistence type="predicted"/>
<feature type="compositionally biased region" description="Polar residues" evidence="1">
    <location>
        <begin position="1"/>
        <end position="10"/>
    </location>
</feature>
<evidence type="ECO:0000313" key="2">
    <source>
        <dbReference type="EMBL" id="QBK32231.1"/>
    </source>
</evidence>
<sequence length="213" mass="20517">MPAETVSTAPSAVPEPAVIRTTTTGDAGKAKPARKAKSAGATAKTAGAASATGGTAAKGKAAGTKGKAGTGATAAGAAAKPAKGKNKAATAGTTSASAAAKPAKSKGKAATSSAAAGGKAKPAAKAAAASAGTPPTKPAPEGPLFTAPTGAKDKLTDIKGIGPVAERQLNEQGITTFAQIAALSAADIQRIDDYMPFSDRQIRDWQAQAKKKA</sequence>
<dbReference type="KEGG" id="rpod:E0E05_03205"/>
<organism evidence="2 3">
    <name type="scientific">Roseitalea porphyridii</name>
    <dbReference type="NCBI Taxonomy" id="1852022"/>
    <lineage>
        <taxon>Bacteria</taxon>
        <taxon>Pseudomonadati</taxon>
        <taxon>Pseudomonadota</taxon>
        <taxon>Alphaproteobacteria</taxon>
        <taxon>Hyphomicrobiales</taxon>
        <taxon>Ahrensiaceae</taxon>
        <taxon>Roseitalea</taxon>
    </lineage>
</organism>
<name>A0A4P6V449_9HYPH</name>
<reference evidence="2 3" key="1">
    <citation type="journal article" date="2017" name="Int. J. Syst. Evol. Microbiol.">
        <title>Roseitalea porphyridii gen. nov., sp. nov., isolated from a red alga, and reclassification of Hoeflea suaedae Chung et al. 2013 as Pseudohoeflea suaedae gen. nov., comb. nov.</title>
        <authorList>
            <person name="Hyeon J.W."/>
            <person name="Jeong S.E."/>
            <person name="Baek K."/>
            <person name="Jeon C.O."/>
        </authorList>
    </citation>
    <scope>NUCLEOTIDE SEQUENCE [LARGE SCALE GENOMIC DNA]</scope>
    <source>
        <strain evidence="2 3">MA7-20</strain>
    </source>
</reference>
<dbReference type="OrthoDB" id="9813334at2"/>
<keyword evidence="2" id="KW-0687">Ribonucleoprotein</keyword>
<protein>
    <submittedName>
        <fullName evidence="2">50S ribosomal protein L21</fullName>
    </submittedName>
</protein>